<dbReference type="InterPro" id="IPR029044">
    <property type="entry name" value="Nucleotide-diphossugar_trans"/>
</dbReference>
<dbReference type="GO" id="GO:0046872">
    <property type="term" value="F:metal ion binding"/>
    <property type="evidence" value="ECO:0007669"/>
    <property type="project" value="UniProtKB-KW"/>
</dbReference>
<dbReference type="InterPro" id="IPR006549">
    <property type="entry name" value="HAD-SF_hydro_IIIA"/>
</dbReference>
<keyword evidence="4" id="KW-0479">Metal-binding</keyword>
<sequence>MGTRLKVRTGNLPKPMAPIHGRPVLQHQIELCRRHGFTRIALLVHYEHETIRAHFGDGSAFGVELHYCVEGEARGTAGALVDALGAMDRRFLVLYGDTFADVDLSALWRHHSDAEAAATLLLHPNDHPHDSDLVEVDDQGRVLAVHAYPHPDGAAYRNLVNAAMYVMERDALPGVIPLDRKSDLAKHTFPAMLEKGLRLQAHVTPEYIKDMGTPERLDKVERDITAGLPERLSGRNPRRAVFLDRDGTLNVEVNHLSRPDQLQLIPGVGDAVRRLNRAGVLAVGVTNQPVVARGDVTWSELERIHAVLDHQLGASKAYLDRMYLCPHHPDKGFPGEVPALKIDCDCRKPRTGMIDRAVRELSIDRGQSWMIGDTTGDLLAGQRAGLRTVLVRTGHAGLDAKYDVEADYVMPDLSAAVHWILDGHPTLSRRLLPVSAAAASARLVLIAGPARAGKSSTARLLAEQLRDARTAVHVLSLDGWLRQAGERVEGSGVLQRYDLQAFKAALLPVLASNVRHLVQVPTYARKSREVLPGRQVSIGPEDLVIVEGVPALMDPELNALADVRVFLDLPDTERRSRLSADYLWRGENDADLQHRLDSRERDEIPVVRASASQATHHLSTTTSLS</sequence>
<evidence type="ECO:0000313" key="9">
    <source>
        <dbReference type="Proteomes" id="UP000060699"/>
    </source>
</evidence>
<dbReference type="Gene3D" id="3.40.50.1000">
    <property type="entry name" value="HAD superfamily/HAD-like"/>
    <property type="match status" value="1"/>
</dbReference>
<evidence type="ECO:0000256" key="3">
    <source>
        <dbReference type="ARBA" id="ARBA00022490"/>
    </source>
</evidence>
<organism evidence="8 9">
    <name type="scientific">Roseateles depolymerans</name>
    <dbReference type="NCBI Taxonomy" id="76731"/>
    <lineage>
        <taxon>Bacteria</taxon>
        <taxon>Pseudomonadati</taxon>
        <taxon>Pseudomonadota</taxon>
        <taxon>Betaproteobacteria</taxon>
        <taxon>Burkholderiales</taxon>
        <taxon>Sphaerotilaceae</taxon>
        <taxon>Roseateles</taxon>
    </lineage>
</organism>
<dbReference type="InterPro" id="IPR004446">
    <property type="entry name" value="Heptose_bisP_phosphatase"/>
</dbReference>
<dbReference type="EMBL" id="CP013729">
    <property type="protein sequence ID" value="ALV08500.1"/>
    <property type="molecule type" value="Genomic_DNA"/>
</dbReference>
<dbReference type="KEGG" id="rdp:RD2015_4051"/>
<dbReference type="InterPro" id="IPR027417">
    <property type="entry name" value="P-loop_NTPase"/>
</dbReference>
<dbReference type="SUPFAM" id="SSF52540">
    <property type="entry name" value="P-loop containing nucleoside triphosphate hydrolases"/>
    <property type="match status" value="1"/>
</dbReference>
<evidence type="ECO:0000256" key="4">
    <source>
        <dbReference type="ARBA" id="ARBA00022723"/>
    </source>
</evidence>
<reference evidence="8 9" key="1">
    <citation type="submission" date="2015-12" db="EMBL/GenBank/DDBJ databases">
        <title>Complete genome of Roseateles depolymerans KCTC 42856.</title>
        <authorList>
            <person name="Kim K.M."/>
        </authorList>
    </citation>
    <scope>NUCLEOTIDE SEQUENCE [LARGE SCALE GENOMIC DNA]</scope>
    <source>
        <strain evidence="8 9">KCTC 42856</strain>
    </source>
</reference>
<dbReference type="CDD" id="cd07503">
    <property type="entry name" value="HAD_HisB-N"/>
    <property type="match status" value="1"/>
</dbReference>
<comment type="subcellular location">
    <subcellularLocation>
        <location evidence="1">Cytoplasm</location>
    </subcellularLocation>
</comment>
<dbReference type="AlphaFoldDB" id="A0A0U3N2V7"/>
<dbReference type="SUPFAM" id="SSF56784">
    <property type="entry name" value="HAD-like"/>
    <property type="match status" value="1"/>
</dbReference>
<dbReference type="Pfam" id="PF00483">
    <property type="entry name" value="NTP_transferase"/>
    <property type="match status" value="1"/>
</dbReference>
<dbReference type="GO" id="GO:0005975">
    <property type="term" value="P:carbohydrate metabolic process"/>
    <property type="evidence" value="ECO:0007669"/>
    <property type="project" value="InterPro"/>
</dbReference>
<evidence type="ECO:0000256" key="5">
    <source>
        <dbReference type="ARBA" id="ARBA00022801"/>
    </source>
</evidence>
<dbReference type="InterPro" id="IPR023214">
    <property type="entry name" value="HAD_sf"/>
</dbReference>
<dbReference type="NCBIfam" id="TIGR01662">
    <property type="entry name" value="HAD-SF-IIIA"/>
    <property type="match status" value="1"/>
</dbReference>
<dbReference type="PATRIC" id="fig|76731.3.peg.4150"/>
<dbReference type="Gene3D" id="3.40.50.300">
    <property type="entry name" value="P-loop containing nucleotide triphosphate hydrolases"/>
    <property type="match status" value="1"/>
</dbReference>
<keyword evidence="6" id="KW-0119">Carbohydrate metabolism</keyword>
<comment type="similarity">
    <text evidence="2">Belongs to the GmhB family.</text>
</comment>
<protein>
    <recommendedName>
        <fullName evidence="7">D,D-heptose 1,7-bisphosphate phosphatase</fullName>
    </recommendedName>
</protein>
<evidence type="ECO:0000256" key="2">
    <source>
        <dbReference type="ARBA" id="ARBA00005628"/>
    </source>
</evidence>
<evidence type="ECO:0000256" key="1">
    <source>
        <dbReference type="ARBA" id="ARBA00004496"/>
    </source>
</evidence>
<name>A0A0U3N2V7_9BURK</name>
<gene>
    <name evidence="8" type="ORF">RD2015_4051</name>
</gene>
<dbReference type="PANTHER" id="PTHR42891:SF1">
    <property type="entry name" value="D-GLYCERO-BETA-D-MANNO-HEPTOSE-1,7-BISPHOSPHATE 7-PHOSPHATASE"/>
    <property type="match status" value="1"/>
</dbReference>
<dbReference type="InterPro" id="IPR005835">
    <property type="entry name" value="NTP_transferase_dom"/>
</dbReference>
<dbReference type="PANTHER" id="PTHR42891">
    <property type="entry name" value="D-GLYCERO-BETA-D-MANNO-HEPTOSE-1,7-BISPHOSPHATE 7-PHOSPHATASE"/>
    <property type="match status" value="1"/>
</dbReference>
<dbReference type="Gene3D" id="3.90.550.10">
    <property type="entry name" value="Spore Coat Polysaccharide Biosynthesis Protein SpsA, Chain A"/>
    <property type="match status" value="1"/>
</dbReference>
<dbReference type="NCBIfam" id="TIGR01656">
    <property type="entry name" value="Histidinol-ppas"/>
    <property type="match status" value="1"/>
</dbReference>
<dbReference type="SUPFAM" id="SSF53448">
    <property type="entry name" value="Nucleotide-diphospho-sugar transferases"/>
    <property type="match status" value="1"/>
</dbReference>
<dbReference type="Proteomes" id="UP000060699">
    <property type="component" value="Chromosome"/>
</dbReference>
<keyword evidence="3" id="KW-0963">Cytoplasm</keyword>
<evidence type="ECO:0000256" key="7">
    <source>
        <dbReference type="ARBA" id="ARBA00031828"/>
    </source>
</evidence>
<proteinExistence type="inferred from homology"/>
<dbReference type="GO" id="GO:0005524">
    <property type="term" value="F:ATP binding"/>
    <property type="evidence" value="ECO:0007669"/>
    <property type="project" value="InterPro"/>
</dbReference>
<dbReference type="GO" id="GO:0016791">
    <property type="term" value="F:phosphatase activity"/>
    <property type="evidence" value="ECO:0007669"/>
    <property type="project" value="InterPro"/>
</dbReference>
<evidence type="ECO:0000313" key="8">
    <source>
        <dbReference type="EMBL" id="ALV08500.1"/>
    </source>
</evidence>
<dbReference type="Pfam" id="PF00485">
    <property type="entry name" value="PRK"/>
    <property type="match status" value="1"/>
</dbReference>
<accession>A0A0U3N2V7</accession>
<dbReference type="STRING" id="76731.RD2015_4051"/>
<keyword evidence="9" id="KW-1185">Reference proteome</keyword>
<evidence type="ECO:0000256" key="6">
    <source>
        <dbReference type="ARBA" id="ARBA00023277"/>
    </source>
</evidence>
<keyword evidence="5" id="KW-0378">Hydrolase</keyword>
<dbReference type="GO" id="GO:0016301">
    <property type="term" value="F:kinase activity"/>
    <property type="evidence" value="ECO:0007669"/>
    <property type="project" value="InterPro"/>
</dbReference>
<dbReference type="GO" id="GO:0005737">
    <property type="term" value="C:cytoplasm"/>
    <property type="evidence" value="ECO:0007669"/>
    <property type="project" value="UniProtKB-SubCell"/>
</dbReference>
<dbReference type="InterPro" id="IPR006083">
    <property type="entry name" value="PRK/URK"/>
</dbReference>
<dbReference type="Pfam" id="PF13242">
    <property type="entry name" value="Hydrolase_like"/>
    <property type="match status" value="1"/>
</dbReference>
<dbReference type="CDD" id="cd04181">
    <property type="entry name" value="NTP_transferase"/>
    <property type="match status" value="1"/>
</dbReference>
<dbReference type="InterPro" id="IPR006543">
    <property type="entry name" value="Histidinol-phos"/>
</dbReference>
<dbReference type="InterPro" id="IPR036412">
    <property type="entry name" value="HAD-like_sf"/>
</dbReference>